<evidence type="ECO:0000313" key="4">
    <source>
        <dbReference type="Proteomes" id="UP001438707"/>
    </source>
</evidence>
<gene>
    <name evidence="3" type="ORF">WJX74_001177</name>
</gene>
<feature type="compositionally biased region" description="Basic and acidic residues" evidence="2">
    <location>
        <begin position="150"/>
        <end position="159"/>
    </location>
</feature>
<name>A0AAW1QMK1_9CHLO</name>
<dbReference type="Proteomes" id="UP001438707">
    <property type="component" value="Unassembled WGS sequence"/>
</dbReference>
<feature type="compositionally biased region" description="Polar residues" evidence="2">
    <location>
        <begin position="221"/>
        <end position="233"/>
    </location>
</feature>
<feature type="coiled-coil region" evidence="1">
    <location>
        <begin position="176"/>
        <end position="210"/>
    </location>
</feature>
<dbReference type="AlphaFoldDB" id="A0AAW1QMK1"/>
<proteinExistence type="predicted"/>
<feature type="compositionally biased region" description="Polar residues" evidence="2">
    <location>
        <begin position="163"/>
        <end position="172"/>
    </location>
</feature>
<feature type="region of interest" description="Disordered" evidence="2">
    <location>
        <begin position="81"/>
        <end position="176"/>
    </location>
</feature>
<feature type="compositionally biased region" description="Polar residues" evidence="2">
    <location>
        <begin position="118"/>
        <end position="131"/>
    </location>
</feature>
<dbReference type="EMBL" id="JALJOS010000030">
    <property type="protein sequence ID" value="KAK9822731.1"/>
    <property type="molecule type" value="Genomic_DNA"/>
</dbReference>
<feature type="region of interest" description="Disordered" evidence="2">
    <location>
        <begin position="221"/>
        <end position="240"/>
    </location>
</feature>
<evidence type="ECO:0000256" key="1">
    <source>
        <dbReference type="SAM" id="Coils"/>
    </source>
</evidence>
<organism evidence="3 4">
    <name type="scientific">Apatococcus lobatus</name>
    <dbReference type="NCBI Taxonomy" id="904363"/>
    <lineage>
        <taxon>Eukaryota</taxon>
        <taxon>Viridiplantae</taxon>
        <taxon>Chlorophyta</taxon>
        <taxon>core chlorophytes</taxon>
        <taxon>Trebouxiophyceae</taxon>
        <taxon>Chlorellales</taxon>
        <taxon>Chlorellaceae</taxon>
        <taxon>Apatococcus</taxon>
    </lineage>
</organism>
<protein>
    <submittedName>
        <fullName evidence="3">Uncharacterized protein</fullName>
    </submittedName>
</protein>
<comment type="caution">
    <text evidence="3">The sequence shown here is derived from an EMBL/GenBank/DDBJ whole genome shotgun (WGS) entry which is preliminary data.</text>
</comment>
<sequence length="565" mass="61634">MVSFAPVLDAGTIQREEDFVLPELEDLLTAEFAKESQAAGIVSGAWPFPSAWLYQTASTSLRPIKTTSKVNNSPALHSSLGAAASSVSSNPGAASRHDSTQSRVSGSASLPLAFPARTSRTPGTALRTNRASAGLEPPALLQDVRGTAELPHKRQRVAESHQLAESTTQGQAQAELDKAEGCIREQELEIQELQAKIRGLQSGQQELEIQQLRANLAVLQSTQPADNSHQDQALQGGVRAQRTNPLNSLSRTDQDLRMARLVNGLAQPNSSPGNTLATILELNTLRGVTYTAVESLRAHHLEGLVIQPGWMEYSLSPDGGGVLKTLQAFRRGLEDTPLAMSITGRQGTTPLRMLTQIPLQQWPAIVGRMIRQACDARTFSHQPHDVFARKAVQISSEMCILAYGIMTFSEAHSEVFASMQGSVLGQGPADIPPRIELAAARLNLSKYQIRLCKEIWRECCMEMAQAQAERRQIFETLQSSSIEEFIRDGALHQQSGSSYSQCLKLLEAAAELAANSALQTEIVMHSRRRFNLQVCTPEMITSLSCDSAPYFVCRSMVLEHFAIKC</sequence>
<keyword evidence="4" id="KW-1185">Reference proteome</keyword>
<evidence type="ECO:0000313" key="3">
    <source>
        <dbReference type="EMBL" id="KAK9822731.1"/>
    </source>
</evidence>
<keyword evidence="1" id="KW-0175">Coiled coil</keyword>
<reference evidence="3 4" key="1">
    <citation type="journal article" date="2024" name="Nat. Commun.">
        <title>Phylogenomics reveals the evolutionary origins of lichenization in chlorophyte algae.</title>
        <authorList>
            <person name="Puginier C."/>
            <person name="Libourel C."/>
            <person name="Otte J."/>
            <person name="Skaloud P."/>
            <person name="Haon M."/>
            <person name="Grisel S."/>
            <person name="Petersen M."/>
            <person name="Berrin J.G."/>
            <person name="Delaux P.M."/>
            <person name="Dal Grande F."/>
            <person name="Keller J."/>
        </authorList>
    </citation>
    <scope>NUCLEOTIDE SEQUENCE [LARGE SCALE GENOMIC DNA]</scope>
    <source>
        <strain evidence="3 4">SAG 2145</strain>
    </source>
</reference>
<evidence type="ECO:0000256" key="2">
    <source>
        <dbReference type="SAM" id="MobiDB-lite"/>
    </source>
</evidence>
<accession>A0AAW1QMK1</accession>